<dbReference type="Pfam" id="PF21337">
    <property type="entry name" value="Peptidase_M17_N_1"/>
    <property type="match status" value="1"/>
</dbReference>
<evidence type="ECO:0000256" key="3">
    <source>
        <dbReference type="ARBA" id="ARBA00022670"/>
    </source>
</evidence>
<evidence type="ECO:0000259" key="6">
    <source>
        <dbReference type="PROSITE" id="PS00631"/>
    </source>
</evidence>
<keyword evidence="5" id="KW-0464">Manganese</keyword>
<evidence type="ECO:0000313" key="8">
    <source>
        <dbReference type="Proteomes" id="UP000681075"/>
    </source>
</evidence>
<proteinExistence type="inferred from homology"/>
<dbReference type="Gene3D" id="3.40.220.10">
    <property type="entry name" value="Leucine Aminopeptidase, subunit E, domain 1"/>
    <property type="match status" value="1"/>
</dbReference>
<gene>
    <name evidence="7" type="ORF">TMPK1_25640</name>
</gene>
<dbReference type="PANTHER" id="PTHR11963:SF20">
    <property type="entry name" value="PEPTIDASE B"/>
    <property type="match status" value="1"/>
</dbReference>
<organism evidence="7 8">
    <name type="scientific">Roseiterribacter gracilis</name>
    <dbReference type="NCBI Taxonomy" id="2812848"/>
    <lineage>
        <taxon>Bacteria</taxon>
        <taxon>Pseudomonadati</taxon>
        <taxon>Pseudomonadota</taxon>
        <taxon>Alphaproteobacteria</taxon>
        <taxon>Rhodospirillales</taxon>
        <taxon>Roseiterribacteraceae</taxon>
        <taxon>Roseiterribacter</taxon>
    </lineage>
</organism>
<evidence type="ECO:0000256" key="1">
    <source>
        <dbReference type="ARBA" id="ARBA00009528"/>
    </source>
</evidence>
<dbReference type="Gene3D" id="3.40.630.10">
    <property type="entry name" value="Zn peptidases"/>
    <property type="match status" value="1"/>
</dbReference>
<comment type="caution">
    <text evidence="7">The sequence shown here is derived from an EMBL/GenBank/DDBJ whole genome shotgun (WGS) entry which is preliminary data.</text>
</comment>
<dbReference type="EMBL" id="BOPV01000001">
    <property type="protein sequence ID" value="GIL40327.1"/>
    <property type="molecule type" value="Genomic_DNA"/>
</dbReference>
<accession>A0A8S8XFU4</accession>
<keyword evidence="4" id="KW-0378">Hydrolase</keyword>
<dbReference type="InterPro" id="IPR048816">
    <property type="entry name" value="Peptidase_M17_N_1"/>
</dbReference>
<evidence type="ECO:0000256" key="5">
    <source>
        <dbReference type="ARBA" id="ARBA00023211"/>
    </source>
</evidence>
<dbReference type="InterPro" id="IPR011356">
    <property type="entry name" value="Leucine_aapep/pepB"/>
</dbReference>
<dbReference type="PRINTS" id="PR00481">
    <property type="entry name" value="LAMNOPPTDASE"/>
</dbReference>
<dbReference type="GO" id="GO:0070006">
    <property type="term" value="F:metalloaminopeptidase activity"/>
    <property type="evidence" value="ECO:0007669"/>
    <property type="project" value="InterPro"/>
</dbReference>
<dbReference type="GO" id="GO:0006508">
    <property type="term" value="P:proteolysis"/>
    <property type="evidence" value="ECO:0007669"/>
    <property type="project" value="UniProtKB-KW"/>
</dbReference>
<feature type="domain" description="Cytosol aminopeptidase" evidence="6">
    <location>
        <begin position="303"/>
        <end position="310"/>
    </location>
</feature>
<dbReference type="PROSITE" id="PS00631">
    <property type="entry name" value="CYTOSOL_AP"/>
    <property type="match status" value="1"/>
</dbReference>
<evidence type="ECO:0000256" key="2">
    <source>
        <dbReference type="ARBA" id="ARBA00022438"/>
    </source>
</evidence>
<protein>
    <submittedName>
        <fullName evidence="7">Leucyl aminopeptidase</fullName>
    </submittedName>
</protein>
<sequence length="455" mass="48714">MSTDSLIEPIDDAIAIVAVRKSELAAWQQQQAEPIRAWVISCGFEAEAHAVLRLPGDKPAVLIGLGDTIDRWSFAGLPQSLPEGVYRIDGELTDEEATQAALGWALGSYRFTRYKKPSRDVAQLIWPSKADRAQVARDAASMALVRDLINTPTNDLGPSQLADAAQAVAKEFGATCNVTVGDALLTENYPAVHAVGRAATNAPRLIDIAWGNAAHPKITLVGKGVCFDTGGLDIKPSSGMLIMKKDMGGAAHALALGRMVMAAKLPVRLRVIIPAVENAIAGNAMRPLDVLQTRKGLTVEVGNTDAEGRLILSDALALACEDKPDLLIDFATLTGAARVALGPDLPAMFANDDALAAELENDARETGDPLWRLPLHSAYAKDLDSKIADLNNISSNGFAGAIYAALFMQRFVDPAVKWIHLDTYGWNSKARPGRPEGGEARNLFALYRLIARRAK</sequence>
<dbReference type="Proteomes" id="UP000681075">
    <property type="component" value="Unassembled WGS sequence"/>
</dbReference>
<dbReference type="InterPro" id="IPR043472">
    <property type="entry name" value="Macro_dom-like"/>
</dbReference>
<evidence type="ECO:0000313" key="7">
    <source>
        <dbReference type="EMBL" id="GIL40327.1"/>
    </source>
</evidence>
<dbReference type="GO" id="GO:0030145">
    <property type="term" value="F:manganese ion binding"/>
    <property type="evidence" value="ECO:0007669"/>
    <property type="project" value="InterPro"/>
</dbReference>
<dbReference type="RefSeq" id="WP_420243428.1">
    <property type="nucleotide sequence ID" value="NZ_BOPV01000001.1"/>
</dbReference>
<dbReference type="PANTHER" id="PTHR11963">
    <property type="entry name" value="LEUCINE AMINOPEPTIDASE-RELATED"/>
    <property type="match status" value="1"/>
</dbReference>
<evidence type="ECO:0000256" key="4">
    <source>
        <dbReference type="ARBA" id="ARBA00022801"/>
    </source>
</evidence>
<comment type="similarity">
    <text evidence="1">Belongs to the peptidase M17 family.</text>
</comment>
<keyword evidence="2 7" id="KW-0031">Aminopeptidase</keyword>
<dbReference type="InterPro" id="IPR000819">
    <property type="entry name" value="Peptidase_M17_C"/>
</dbReference>
<keyword evidence="3" id="KW-0645">Protease</keyword>
<name>A0A8S8XFU4_9PROT</name>
<dbReference type="Pfam" id="PF00883">
    <property type="entry name" value="Peptidase_M17"/>
    <property type="match status" value="1"/>
</dbReference>
<dbReference type="GO" id="GO:0005737">
    <property type="term" value="C:cytoplasm"/>
    <property type="evidence" value="ECO:0007669"/>
    <property type="project" value="InterPro"/>
</dbReference>
<keyword evidence="8" id="KW-1185">Reference proteome</keyword>
<dbReference type="CDD" id="cd00433">
    <property type="entry name" value="Peptidase_M17"/>
    <property type="match status" value="1"/>
</dbReference>
<reference evidence="7" key="1">
    <citation type="submission" date="2021-02" db="EMBL/GenBank/DDBJ databases">
        <title>Genome sequence of Rhodospirillales sp. strain TMPK1 isolated from soil.</title>
        <authorList>
            <person name="Nakai R."/>
            <person name="Kusada H."/>
            <person name="Tamaki H."/>
        </authorList>
    </citation>
    <scope>NUCLEOTIDE SEQUENCE</scope>
    <source>
        <strain evidence="7">TMPK1</strain>
    </source>
</reference>
<dbReference type="SUPFAM" id="SSF53187">
    <property type="entry name" value="Zn-dependent exopeptidases"/>
    <property type="match status" value="1"/>
</dbReference>
<dbReference type="AlphaFoldDB" id="A0A8S8XFU4"/>